<reference evidence="1 2" key="1">
    <citation type="submission" date="2018-08" db="EMBL/GenBank/DDBJ databases">
        <title>Lactobacillus suantsai sp. nov., isolated from traditional fermented suan-tsai in Taiwan.</title>
        <authorList>
            <person name="Huang C.-H."/>
        </authorList>
    </citation>
    <scope>NUCLEOTIDE SEQUENCE [LARGE SCALE GENOMIC DNA]</scope>
    <source>
        <strain evidence="1 2">BCRC 12945</strain>
    </source>
</reference>
<protein>
    <recommendedName>
        <fullName evidence="3">DUF3383 family protein</fullName>
    </recommendedName>
</protein>
<sequence>MPIAKIIKQPSDLITTTTVAPLNTGSDTAAVALLRRGTDATESVLLVHDPEEMPDAGFDETTEEYALVEAMFDVKNFEGPVMIGTYPNTDVISLNDVSVTPTSDGATVSATISGVQKWLEDHLNDGPRWFIPVGMTDDDIKTAADIMYVNAHSELVLQVDNIADLQKWHDYAVATQTDKDKLGHLRAIVEKSAENKPAAQAVAYASTLTLLDWMRIGNLSQFVPNDWTQVELDMIENLNSLTVVNKADDLMLSADKELNGNYIDNSFNAQFNTDFLRYRIQKWMNSKNFTEITDDNISELVTTAQAAGDDLFKLGTIATGDDGKADFHVTAKLRSQLSSYEISHRKYKSLDVQMGLPNPFEKVYLNNAITL</sequence>
<dbReference type="EMBL" id="QXIL01000021">
    <property type="protein sequence ID" value="RXI77375.1"/>
    <property type="molecule type" value="Genomic_DNA"/>
</dbReference>
<dbReference type="OrthoDB" id="2280446at2"/>
<evidence type="ECO:0008006" key="3">
    <source>
        <dbReference type="Google" id="ProtNLM"/>
    </source>
</evidence>
<dbReference type="RefSeq" id="WP_129033047.1">
    <property type="nucleotide sequence ID" value="NZ_CP059603.1"/>
</dbReference>
<keyword evidence="2" id="KW-1185">Reference proteome</keyword>
<name>A0A4Q0VG21_9LACO</name>
<proteinExistence type="predicted"/>
<comment type="caution">
    <text evidence="1">The sequence shown here is derived from an EMBL/GenBank/DDBJ whole genome shotgun (WGS) entry which is preliminary data.</text>
</comment>
<organism evidence="1 2">
    <name type="scientific">Levilactobacillus suantsaii</name>
    <dbReference type="NCBI Taxonomy" id="2292255"/>
    <lineage>
        <taxon>Bacteria</taxon>
        <taxon>Bacillati</taxon>
        <taxon>Bacillota</taxon>
        <taxon>Bacilli</taxon>
        <taxon>Lactobacillales</taxon>
        <taxon>Lactobacillaceae</taxon>
        <taxon>Levilactobacillus</taxon>
    </lineage>
</organism>
<gene>
    <name evidence="1" type="ORF">DXH47_09295</name>
</gene>
<dbReference type="Proteomes" id="UP000290602">
    <property type="component" value="Unassembled WGS sequence"/>
</dbReference>
<evidence type="ECO:0000313" key="1">
    <source>
        <dbReference type="EMBL" id="RXI77375.1"/>
    </source>
</evidence>
<dbReference type="AlphaFoldDB" id="A0A4Q0VG21"/>
<accession>A0A4Q0VG21</accession>
<evidence type="ECO:0000313" key="2">
    <source>
        <dbReference type="Proteomes" id="UP000290602"/>
    </source>
</evidence>